<dbReference type="EMBL" id="KI913116">
    <property type="protein sequence ID" value="ETV86497.1"/>
    <property type="molecule type" value="Genomic_DNA"/>
</dbReference>
<organism evidence="3">
    <name type="scientific">Aphanomyces astaci</name>
    <name type="common">Crayfish plague agent</name>
    <dbReference type="NCBI Taxonomy" id="112090"/>
    <lineage>
        <taxon>Eukaryota</taxon>
        <taxon>Sar</taxon>
        <taxon>Stramenopiles</taxon>
        <taxon>Oomycota</taxon>
        <taxon>Saprolegniomycetes</taxon>
        <taxon>Saprolegniales</taxon>
        <taxon>Verrucalvaceae</taxon>
        <taxon>Aphanomyces</taxon>
    </lineage>
</organism>
<reference evidence="3" key="1">
    <citation type="submission" date="2013-12" db="EMBL/GenBank/DDBJ databases">
        <title>The Genome Sequence of Aphanomyces astaci APO3.</title>
        <authorList>
            <consortium name="The Broad Institute Genomics Platform"/>
            <person name="Russ C."/>
            <person name="Tyler B."/>
            <person name="van West P."/>
            <person name="Dieguez-Uribeondo J."/>
            <person name="Young S.K."/>
            <person name="Zeng Q."/>
            <person name="Gargeya S."/>
            <person name="Fitzgerald M."/>
            <person name="Abouelleil A."/>
            <person name="Alvarado L."/>
            <person name="Chapman S.B."/>
            <person name="Gainer-Dewar J."/>
            <person name="Goldberg J."/>
            <person name="Griggs A."/>
            <person name="Gujja S."/>
            <person name="Hansen M."/>
            <person name="Howarth C."/>
            <person name="Imamovic A."/>
            <person name="Ireland A."/>
            <person name="Larimer J."/>
            <person name="McCowan C."/>
            <person name="Murphy C."/>
            <person name="Pearson M."/>
            <person name="Poon T.W."/>
            <person name="Priest M."/>
            <person name="Roberts A."/>
            <person name="Saif S."/>
            <person name="Shea T."/>
            <person name="Sykes S."/>
            <person name="Wortman J."/>
            <person name="Nusbaum C."/>
            <person name="Birren B."/>
        </authorList>
    </citation>
    <scope>NUCLEOTIDE SEQUENCE [LARGE SCALE GENOMIC DNA]</scope>
    <source>
        <strain evidence="3">APO3</strain>
    </source>
</reference>
<evidence type="ECO:0000256" key="2">
    <source>
        <dbReference type="SAM" id="SignalP"/>
    </source>
</evidence>
<feature type="signal peptide" evidence="2">
    <location>
        <begin position="1"/>
        <end position="24"/>
    </location>
</feature>
<gene>
    <name evidence="3" type="ORF">H257_01677</name>
</gene>
<dbReference type="RefSeq" id="XP_009823296.1">
    <property type="nucleotide sequence ID" value="XM_009824994.1"/>
</dbReference>
<dbReference type="VEuPathDB" id="FungiDB:H257_01677"/>
<feature type="compositionally biased region" description="Basic and acidic residues" evidence="1">
    <location>
        <begin position="102"/>
        <end position="114"/>
    </location>
</feature>
<feature type="compositionally biased region" description="Acidic residues" evidence="1">
    <location>
        <begin position="116"/>
        <end position="127"/>
    </location>
</feature>
<sequence length="127" mass="14173">MPSFWTKWSTHEMAWILWISLSSPLPSVVTTALQKLPQTHWTSSLSVFLPNSITMAVTNSRSVRVPWQASLARPLIPVRSDGDLTTSKSLNLSRPASINAPDLRRNQLDRRGLDGGDIEDSSCEMVR</sequence>
<feature type="chain" id="PRO_5004842971" description="Secreted protein" evidence="2">
    <location>
        <begin position="25"/>
        <end position="127"/>
    </location>
</feature>
<feature type="region of interest" description="Disordered" evidence="1">
    <location>
        <begin position="95"/>
        <end position="127"/>
    </location>
</feature>
<dbReference type="GeneID" id="20803673"/>
<name>W4H3L7_APHAT</name>
<proteinExistence type="predicted"/>
<dbReference type="AlphaFoldDB" id="W4H3L7"/>
<keyword evidence="2" id="KW-0732">Signal</keyword>
<evidence type="ECO:0008006" key="4">
    <source>
        <dbReference type="Google" id="ProtNLM"/>
    </source>
</evidence>
<evidence type="ECO:0000313" key="3">
    <source>
        <dbReference type="EMBL" id="ETV86497.1"/>
    </source>
</evidence>
<protein>
    <recommendedName>
        <fullName evidence="4">Secreted protein</fullName>
    </recommendedName>
</protein>
<accession>W4H3L7</accession>
<evidence type="ECO:0000256" key="1">
    <source>
        <dbReference type="SAM" id="MobiDB-lite"/>
    </source>
</evidence>